<dbReference type="Proteomes" id="UP001732700">
    <property type="component" value="Chromosome 1A"/>
</dbReference>
<reference evidence="1" key="2">
    <citation type="submission" date="2025-09" db="UniProtKB">
        <authorList>
            <consortium name="EnsemblPlants"/>
        </authorList>
    </citation>
    <scope>IDENTIFICATION</scope>
</reference>
<sequence>MGATAATVNATCKQLKNETAPTPGNSNLNVLLGSPRVHMEVLVLLTPVVYLLIATLGSQRRRSTNWFIQKGLLVTHTLSFPLGAYTLGSMQSHSTVKSSMYPLWAVSLFILHACADTSYTLDDIKQVTRSQYRYLLYYANGWLLLTNFSAPEASSVYLLVFTLYLIACHK</sequence>
<accession>A0ACD5TAR6</accession>
<reference evidence="1" key="1">
    <citation type="submission" date="2021-05" db="EMBL/GenBank/DDBJ databases">
        <authorList>
            <person name="Scholz U."/>
            <person name="Mascher M."/>
            <person name="Fiebig A."/>
        </authorList>
    </citation>
    <scope>NUCLEOTIDE SEQUENCE [LARGE SCALE GENOMIC DNA]</scope>
</reference>
<evidence type="ECO:0000313" key="2">
    <source>
        <dbReference type="Proteomes" id="UP001732700"/>
    </source>
</evidence>
<protein>
    <submittedName>
        <fullName evidence="1">Uncharacterized protein</fullName>
    </submittedName>
</protein>
<proteinExistence type="predicted"/>
<keyword evidence="2" id="KW-1185">Reference proteome</keyword>
<dbReference type="EnsemblPlants" id="AVESA.00010b.r2.1AG0021170.1">
    <property type="protein sequence ID" value="AVESA.00010b.r2.1AG0021170.1.CDS"/>
    <property type="gene ID" value="AVESA.00010b.r2.1AG0021170"/>
</dbReference>
<name>A0ACD5TAR6_AVESA</name>
<evidence type="ECO:0000313" key="1">
    <source>
        <dbReference type="EnsemblPlants" id="AVESA.00010b.r2.1AG0021170.1.CDS"/>
    </source>
</evidence>
<organism evidence="1 2">
    <name type="scientific">Avena sativa</name>
    <name type="common">Oat</name>
    <dbReference type="NCBI Taxonomy" id="4498"/>
    <lineage>
        <taxon>Eukaryota</taxon>
        <taxon>Viridiplantae</taxon>
        <taxon>Streptophyta</taxon>
        <taxon>Embryophyta</taxon>
        <taxon>Tracheophyta</taxon>
        <taxon>Spermatophyta</taxon>
        <taxon>Magnoliopsida</taxon>
        <taxon>Liliopsida</taxon>
        <taxon>Poales</taxon>
        <taxon>Poaceae</taxon>
        <taxon>BOP clade</taxon>
        <taxon>Pooideae</taxon>
        <taxon>Poodae</taxon>
        <taxon>Poeae</taxon>
        <taxon>Poeae Chloroplast Group 1 (Aveneae type)</taxon>
        <taxon>Aveninae</taxon>
        <taxon>Avena</taxon>
    </lineage>
</organism>